<dbReference type="Proteomes" id="UP000245626">
    <property type="component" value="Unassembled WGS sequence"/>
</dbReference>
<reference evidence="1 2" key="1">
    <citation type="journal article" date="2018" name="Mol. Biol. Evol.">
        <title>Broad Genomic Sampling Reveals a Smut Pathogenic Ancestry of the Fungal Clade Ustilaginomycotina.</title>
        <authorList>
            <person name="Kijpornyongpan T."/>
            <person name="Mondo S.J."/>
            <person name="Barry K."/>
            <person name="Sandor L."/>
            <person name="Lee J."/>
            <person name="Lipzen A."/>
            <person name="Pangilinan J."/>
            <person name="LaButti K."/>
            <person name="Hainaut M."/>
            <person name="Henrissat B."/>
            <person name="Grigoriev I.V."/>
            <person name="Spatafora J.W."/>
            <person name="Aime M.C."/>
        </authorList>
    </citation>
    <scope>NUCLEOTIDE SEQUENCE [LARGE SCALE GENOMIC DNA]</scope>
    <source>
        <strain evidence="1 2">SA 807</strain>
    </source>
</reference>
<accession>A0ACD0NNE6</accession>
<gene>
    <name evidence="1" type="ORF">IE53DRAFT_321385</name>
</gene>
<evidence type="ECO:0000313" key="2">
    <source>
        <dbReference type="Proteomes" id="UP000245626"/>
    </source>
</evidence>
<organism evidence="1 2">
    <name type="scientific">Violaceomyces palustris</name>
    <dbReference type="NCBI Taxonomy" id="1673888"/>
    <lineage>
        <taxon>Eukaryota</taxon>
        <taxon>Fungi</taxon>
        <taxon>Dikarya</taxon>
        <taxon>Basidiomycota</taxon>
        <taxon>Ustilaginomycotina</taxon>
        <taxon>Ustilaginomycetes</taxon>
        <taxon>Violaceomycetales</taxon>
        <taxon>Violaceomycetaceae</taxon>
        <taxon>Violaceomyces</taxon>
    </lineage>
</organism>
<feature type="non-terminal residue" evidence="1">
    <location>
        <position position="1"/>
    </location>
</feature>
<proteinExistence type="predicted"/>
<name>A0ACD0NNE6_9BASI</name>
<sequence length="119" mass="13098">YCNTGPLDRGSHTLAGVVTEGFLDFSASRGNDLRGVLRGGCSWCLCVSRWKESLLAYRRGEIPVESVPKVKIQATHQKVLATVTLEDLREFEFETTDAESSNNLANRGLESVREGGPIR</sequence>
<dbReference type="EMBL" id="KZ820458">
    <property type="protein sequence ID" value="PWN47350.1"/>
    <property type="molecule type" value="Genomic_DNA"/>
</dbReference>
<protein>
    <submittedName>
        <fullName evidence="1">Uncharacterized protein</fullName>
    </submittedName>
</protein>
<keyword evidence="2" id="KW-1185">Reference proteome</keyword>
<evidence type="ECO:0000313" key="1">
    <source>
        <dbReference type="EMBL" id="PWN47350.1"/>
    </source>
</evidence>